<feature type="transmembrane region" description="Helical" evidence="1">
    <location>
        <begin position="123"/>
        <end position="141"/>
    </location>
</feature>
<keyword evidence="1" id="KW-0812">Transmembrane</keyword>
<feature type="transmembrane region" description="Helical" evidence="1">
    <location>
        <begin position="153"/>
        <end position="172"/>
    </location>
</feature>
<keyword evidence="3" id="KW-1185">Reference proteome</keyword>
<keyword evidence="1" id="KW-1133">Transmembrane helix</keyword>
<accession>A0ABY4D9X1</accession>
<protein>
    <submittedName>
        <fullName evidence="2">DUF2812 domain-containing protein</fullName>
    </submittedName>
</protein>
<evidence type="ECO:0000313" key="2">
    <source>
        <dbReference type="EMBL" id="UOM51077.1"/>
    </source>
</evidence>
<keyword evidence="1" id="KW-0472">Membrane</keyword>
<evidence type="ECO:0000256" key="1">
    <source>
        <dbReference type="SAM" id="Phobius"/>
    </source>
</evidence>
<dbReference type="Pfam" id="PF11193">
    <property type="entry name" value="DUF2812"/>
    <property type="match status" value="1"/>
</dbReference>
<gene>
    <name evidence="2" type="ORF">MUG09_16085</name>
</gene>
<evidence type="ECO:0000313" key="3">
    <source>
        <dbReference type="Proteomes" id="UP000829708"/>
    </source>
</evidence>
<name>A0ABY4D9X1_9SPIR</name>
<dbReference type="InterPro" id="IPR021359">
    <property type="entry name" value="DUF2812"/>
</dbReference>
<sequence length="182" mass="22054">MKNQKRELKFFTIAEYEQEQEYLRRRHNEGWRLLKVTLPGIYLFEACEAEDVIYQLDYHKEGLGSQDTYVKMFKDCGWEYMFDFFGYSYFRKREERMQGDEEIFCDEASRLDFIGRVFKGRMIPLLVIFFLVIIPQTILQLSFLDSDPHRGMLGLYLVLFAVYAYIFIRFGLQYRKLKRQAD</sequence>
<dbReference type="EMBL" id="CP094929">
    <property type="protein sequence ID" value="UOM51077.1"/>
    <property type="molecule type" value="Genomic_DNA"/>
</dbReference>
<proteinExistence type="predicted"/>
<organism evidence="2 3">
    <name type="scientific">Sphaerochaeta associata</name>
    <dbReference type="NCBI Taxonomy" id="1129264"/>
    <lineage>
        <taxon>Bacteria</taxon>
        <taxon>Pseudomonadati</taxon>
        <taxon>Spirochaetota</taxon>
        <taxon>Spirochaetia</taxon>
        <taxon>Spirochaetales</taxon>
        <taxon>Sphaerochaetaceae</taxon>
        <taxon>Sphaerochaeta</taxon>
    </lineage>
</organism>
<reference evidence="3" key="1">
    <citation type="journal article" date="2024" name="J Bioinform Genom">
        <title>Complete genome sequence of the type strain bacterium Sphaerochaeta associata GLS2t (VKM B-2742)t.</title>
        <authorList>
            <person name="Troshina O.Y."/>
            <person name="Tepeeva A.N."/>
            <person name="Arzamasceva V.O."/>
            <person name="Whitman W.B."/>
            <person name="Varghese N."/>
            <person name="Shapiro N."/>
            <person name="Woyke T."/>
            <person name="Kripides N.C."/>
            <person name="Vasilenko O.V."/>
        </authorList>
    </citation>
    <scope>NUCLEOTIDE SEQUENCE [LARGE SCALE GENOMIC DNA]</scope>
    <source>
        <strain evidence="3">GLS2T</strain>
    </source>
</reference>
<dbReference type="RefSeq" id="WP_244772453.1">
    <property type="nucleotide sequence ID" value="NZ_CP094929.1"/>
</dbReference>
<dbReference type="Proteomes" id="UP000829708">
    <property type="component" value="Chromosome"/>
</dbReference>